<keyword evidence="3" id="KW-1185">Reference proteome</keyword>
<reference evidence="2 3" key="1">
    <citation type="submission" date="2016-02" db="EMBL/GenBank/DDBJ databases">
        <title>Genome analysis of coral dinoflagellate symbionts highlights evolutionary adaptations to a symbiotic lifestyle.</title>
        <authorList>
            <person name="Aranda M."/>
            <person name="Li Y."/>
            <person name="Liew Y.J."/>
            <person name="Baumgarten S."/>
            <person name="Simakov O."/>
            <person name="Wilson M."/>
            <person name="Piel J."/>
            <person name="Ashoor H."/>
            <person name="Bougouffa S."/>
            <person name="Bajic V.B."/>
            <person name="Ryu T."/>
            <person name="Ravasi T."/>
            <person name="Bayer T."/>
            <person name="Micklem G."/>
            <person name="Kim H."/>
            <person name="Bhak J."/>
            <person name="Lajeunesse T.C."/>
            <person name="Voolstra C.R."/>
        </authorList>
    </citation>
    <scope>NUCLEOTIDE SEQUENCE [LARGE SCALE GENOMIC DNA]</scope>
    <source>
        <strain evidence="2 3">CCMP2467</strain>
    </source>
</reference>
<accession>A0A1Q9DEZ2</accession>
<dbReference type="Gene3D" id="3.40.50.150">
    <property type="entry name" value="Vaccinia Virus protein VP39"/>
    <property type="match status" value="1"/>
</dbReference>
<comment type="caution">
    <text evidence="2">The sequence shown here is derived from an EMBL/GenBank/DDBJ whole genome shotgun (WGS) entry which is preliminary data.</text>
</comment>
<proteinExistence type="predicted"/>
<evidence type="ECO:0000256" key="1">
    <source>
        <dbReference type="SAM" id="MobiDB-lite"/>
    </source>
</evidence>
<dbReference type="Proteomes" id="UP000186817">
    <property type="component" value="Unassembled WGS sequence"/>
</dbReference>
<dbReference type="SUPFAM" id="SSF53335">
    <property type="entry name" value="S-adenosyl-L-methionine-dependent methyltransferases"/>
    <property type="match status" value="1"/>
</dbReference>
<feature type="compositionally biased region" description="Low complexity" evidence="1">
    <location>
        <begin position="1438"/>
        <end position="1452"/>
    </location>
</feature>
<feature type="compositionally biased region" description="Basic and acidic residues" evidence="1">
    <location>
        <begin position="1321"/>
        <end position="1398"/>
    </location>
</feature>
<feature type="region of interest" description="Disordered" evidence="1">
    <location>
        <begin position="1252"/>
        <end position="1272"/>
    </location>
</feature>
<name>A0A1Q9DEZ2_SYMMI</name>
<dbReference type="OrthoDB" id="411962at2759"/>
<dbReference type="EMBL" id="LSRX01000570">
    <property type="protein sequence ID" value="OLP93776.1"/>
    <property type="molecule type" value="Genomic_DNA"/>
</dbReference>
<organism evidence="2 3">
    <name type="scientific">Symbiodinium microadriaticum</name>
    <name type="common">Dinoflagellate</name>
    <name type="synonym">Zooxanthella microadriatica</name>
    <dbReference type="NCBI Taxonomy" id="2951"/>
    <lineage>
        <taxon>Eukaryota</taxon>
        <taxon>Sar</taxon>
        <taxon>Alveolata</taxon>
        <taxon>Dinophyceae</taxon>
        <taxon>Suessiales</taxon>
        <taxon>Symbiodiniaceae</taxon>
        <taxon>Symbiodinium</taxon>
    </lineage>
</organism>
<protein>
    <submittedName>
        <fullName evidence="2">Uncharacterized protein</fullName>
    </submittedName>
</protein>
<evidence type="ECO:0000313" key="3">
    <source>
        <dbReference type="Proteomes" id="UP000186817"/>
    </source>
</evidence>
<feature type="region of interest" description="Disordered" evidence="1">
    <location>
        <begin position="1303"/>
        <end position="1486"/>
    </location>
</feature>
<feature type="region of interest" description="Disordered" evidence="1">
    <location>
        <begin position="1498"/>
        <end position="1547"/>
    </location>
</feature>
<evidence type="ECO:0000313" key="2">
    <source>
        <dbReference type="EMBL" id="OLP93776.1"/>
    </source>
</evidence>
<gene>
    <name evidence="2" type="ORF">AK812_SmicGene24285</name>
</gene>
<sequence>MLAAYVPEAFHSEGGIIREDLLRLRFPLPPGTSAGSPGVLAVPVSSSGHRQVLSGSPTTSSLTRQVLADSPGVDDTVCDARPLAQLLVAARPVTWRGGGDLLQVPWARAPPGRWLILDLWAGYSGLCIAALTAGLHFYAIAAESDPVARQVAQAVMPSIVPVSDVHMIQVDILLPFVQKRSPRGIIVGGGTPCQPLSTLNRSRQGLRDPRAQAPAFLHDLVRDLRAHPKLTGIEVILFLENVASMDHKARDQFSHWAGSPPVCIRAADCGWTQRNRLYWLVGRSKALSPDSCEAPMDWSWDTGGAEAVTRLRYVGSKPVPARVYFEDGFRLLQDPLLVMKGEAEPVFTFSREFFHPTDNMRDVPAQACQRFFDDARRFPPGAYVETSLLWKGERWRTPSPAERAQMLGSPPSATAAVTGSQDERVRLRNSLLGNGFHIPSILVLFSLLSVMCDAKVQFMPDPTLSSIRARTEHTLWGGDWLYRAPGLLSAADVILDMQCQFPDIVVAPEVWHQCQHGLSHCDLALPQAFSCFQRSLGRDWTGCPPRPLLARDRTRIFASNSGQRYSSEESRGLDFLLPPGLGKLGHLRASGTLPSPFLSSRWPDDDVDFVAYTISVWQDLLPYLAQRQRRALRSIKAAVRPLLSVLYGSRSESSRKVASGKDPAFLACMTSLLRWPDRSQAMDFVSGFPIVGEIERSGVFREVRPRDADHPADWLGPQAALAVDAILSSPPPRFAADILEVTTKEIEKGFCSPLLSRVEVDKIFGHGGWRPLERFLIQQGDGKKRVIDNARKTGHNEHVQMLETIFTVSVDFIACVIRDVLAQVSARCPSPEPDVPSWIQVRVGTDDLPDAYRGHPVRHDHQRYSVIALFVPGTGWRFSILWGLAYGLEAAVVGFNRFPTFGVAMARRCTSSMCAAYFDDELSVEFLHGSCTSQVSLRLCFGLLGAPPQPSKSFPPAADRHYLGTSVHVGDAALDHTICIQPKFMTVQKVESKIQTILSAGFMDRDTAGKLRGDVLWLFSACSGFAGKFAGPVLSKYQYGDQPELDEAARAVLDCLRRMVISARPRFISIFGPPAPLLRIYSDASFEGGVLRLGWLLFDGDVCVVAGTAAVPDQLLSSWKQRKQQIFPGESLCMLVVPLLHGAHLQDRDAIWFVDNMGALSASIKGGSREVDVHLIALAAASLRTPLAFRPWFEWVDSDSNPSDGLSRLGVSCDLCETQGWPASEFELPIEIFSRFGFRRWRGRHKLAGGLPAMSHRAGTGDAPIPGLVTSRRNPAYKQRLQKQKEAEAAAEAARRAEIAKLKAAKQLQRSRQQRRSPSPRSEERQREPREGSQERRLREKKEADAKAEKVVKDAEEKRRKEAEEAEARKRWAEQEAKWAEERRQREEQKRQEEERKAARQQKLKGAFAMADDEDDDEDHRNRKLAEKQKTRSVPKLAVAVSASPGPAAPAGKSRKVSPDSKDPISLRAALADPSGPRVHSPGEVAEHFRRLSEMKRRYRRAEFGGPSSASARRRTPSRSRSRDKYDSVWIKPGAPGSEAKGSRRDR</sequence>
<dbReference type="OMA" id="RMVISAR"/>
<dbReference type="InterPro" id="IPR029063">
    <property type="entry name" value="SAM-dependent_MTases_sf"/>
</dbReference>
<feature type="compositionally biased region" description="Basic and acidic residues" evidence="1">
    <location>
        <begin position="1419"/>
        <end position="1430"/>
    </location>
</feature>